<feature type="domain" description="Heterokaryon incompatibility" evidence="2">
    <location>
        <begin position="98"/>
        <end position="175"/>
    </location>
</feature>
<evidence type="ECO:0000313" key="3">
    <source>
        <dbReference type="EMBL" id="KAI1508811.1"/>
    </source>
</evidence>
<dbReference type="Proteomes" id="UP000249757">
    <property type="component" value="Unassembled WGS sequence"/>
</dbReference>
<gene>
    <name evidence="3" type="ORF">Ptr86124_012110</name>
</gene>
<accession>A0A922SQ14</accession>
<reference evidence="4" key="1">
    <citation type="journal article" date="2022" name="Microb. Genom.">
        <title>A global pangenome for the wheat fungal pathogen Pyrenophora tritici-repentis and prediction of effector protein structural homology.</title>
        <authorList>
            <person name="Moolhuijzen P.M."/>
            <person name="See P.T."/>
            <person name="Shi G."/>
            <person name="Powell H.R."/>
            <person name="Cockram J."/>
            <person name="Jorgensen L.N."/>
            <person name="Benslimane H."/>
            <person name="Strelkov S.E."/>
            <person name="Turner J."/>
            <person name="Liu Z."/>
            <person name="Moffat C.S."/>
        </authorList>
    </citation>
    <scope>NUCLEOTIDE SEQUENCE [LARGE SCALE GENOMIC DNA]</scope>
</reference>
<proteinExistence type="predicted"/>
<evidence type="ECO:0000313" key="4">
    <source>
        <dbReference type="Proteomes" id="UP000249757"/>
    </source>
</evidence>
<dbReference type="AlphaFoldDB" id="A0A922SQ14"/>
<organism evidence="3 4">
    <name type="scientific">Pyrenophora tritici-repentis</name>
    <dbReference type="NCBI Taxonomy" id="45151"/>
    <lineage>
        <taxon>Eukaryota</taxon>
        <taxon>Fungi</taxon>
        <taxon>Dikarya</taxon>
        <taxon>Ascomycota</taxon>
        <taxon>Pezizomycotina</taxon>
        <taxon>Dothideomycetes</taxon>
        <taxon>Pleosporomycetidae</taxon>
        <taxon>Pleosporales</taxon>
        <taxon>Pleosporineae</taxon>
        <taxon>Pleosporaceae</taxon>
        <taxon>Pyrenophora</taxon>
    </lineage>
</organism>
<feature type="compositionally biased region" description="Basic and acidic residues" evidence="1">
    <location>
        <begin position="168"/>
        <end position="184"/>
    </location>
</feature>
<keyword evidence="4" id="KW-1185">Reference proteome</keyword>
<dbReference type="Pfam" id="PF06985">
    <property type="entry name" value="HET"/>
    <property type="match status" value="1"/>
</dbReference>
<dbReference type="OrthoDB" id="2157530at2759"/>
<name>A0A922SQ14_9PLEO</name>
<dbReference type="EMBL" id="NRDI02000023">
    <property type="protein sequence ID" value="KAI1508811.1"/>
    <property type="molecule type" value="Genomic_DNA"/>
</dbReference>
<dbReference type="InterPro" id="IPR010730">
    <property type="entry name" value="HET"/>
</dbReference>
<feature type="compositionally biased region" description="Pro residues" evidence="1">
    <location>
        <begin position="30"/>
        <end position="51"/>
    </location>
</feature>
<evidence type="ECO:0000259" key="2">
    <source>
        <dbReference type="Pfam" id="PF06985"/>
    </source>
</evidence>
<dbReference type="OMA" id="CEWLWVD"/>
<evidence type="ECO:0000256" key="1">
    <source>
        <dbReference type="SAM" id="MobiDB-lite"/>
    </source>
</evidence>
<sequence length="192" mass="21590">MISDIGKWRRAQGVLPSPASHRPANSSTPPLYPPSPPPPPPPPPPPAPPNPWANRAPSNQLALILGDVWPHRLLHVASMRSHIRQDRNSYSGIEAPRYNVLSYTWGYYKDENETPIPVYGIDWPIPGIKRSHFMVETFQNTIKSAARGVKHACEWLWVDVACIPQEHNDESKQSKDVRDQEIGRQVEICDGS</sequence>
<feature type="region of interest" description="Disordered" evidence="1">
    <location>
        <begin position="168"/>
        <end position="192"/>
    </location>
</feature>
<comment type="caution">
    <text evidence="3">The sequence shown here is derived from an EMBL/GenBank/DDBJ whole genome shotgun (WGS) entry which is preliminary data.</text>
</comment>
<protein>
    <recommendedName>
        <fullName evidence="2">Heterokaryon incompatibility domain-containing protein</fullName>
    </recommendedName>
</protein>
<feature type="region of interest" description="Disordered" evidence="1">
    <location>
        <begin position="1"/>
        <end position="55"/>
    </location>
</feature>